<comment type="pathway">
    <text evidence="5">Pheromone biosynthesis.</text>
</comment>
<dbReference type="Gene3D" id="1.10.600.10">
    <property type="entry name" value="Farnesyl Diphosphate Synthase"/>
    <property type="match status" value="1"/>
</dbReference>
<evidence type="ECO:0000256" key="2">
    <source>
        <dbReference type="ARBA" id="ARBA00022679"/>
    </source>
</evidence>
<keyword evidence="2" id="KW-0808">Transferase</keyword>
<evidence type="ECO:0000256" key="4">
    <source>
        <dbReference type="ARBA" id="ARBA00022842"/>
    </source>
</evidence>
<evidence type="ECO:0000313" key="7">
    <source>
        <dbReference type="Proteomes" id="UP000053766"/>
    </source>
</evidence>
<dbReference type="InterPro" id="IPR000092">
    <property type="entry name" value="Polyprenyl_synt"/>
</dbReference>
<evidence type="ECO:0000256" key="3">
    <source>
        <dbReference type="ARBA" id="ARBA00022723"/>
    </source>
</evidence>
<dbReference type="GO" id="GO:0005737">
    <property type="term" value="C:cytoplasm"/>
    <property type="evidence" value="ECO:0007669"/>
    <property type="project" value="TreeGrafter"/>
</dbReference>
<evidence type="ECO:0000313" key="6">
    <source>
        <dbReference type="EMBL" id="KJH44817.1"/>
    </source>
</evidence>
<reference evidence="7" key="2">
    <citation type="journal article" date="2016" name="Sci. Rep.">
        <title>Dictyocaulus viviparus genome, variome and transcriptome elucidate lungworm biology and support future intervention.</title>
        <authorList>
            <person name="McNulty S.N."/>
            <person name="Strube C."/>
            <person name="Rosa B.A."/>
            <person name="Martin J.C."/>
            <person name="Tyagi R."/>
            <person name="Choi Y.J."/>
            <person name="Wang Q."/>
            <person name="Hallsworth Pepin K."/>
            <person name="Zhang X."/>
            <person name="Ozersky P."/>
            <person name="Wilson R.K."/>
            <person name="Sternberg P.W."/>
            <person name="Gasser R.B."/>
            <person name="Mitreva M."/>
        </authorList>
    </citation>
    <scope>NUCLEOTIDE SEQUENCE [LARGE SCALE GENOMIC DNA]</scope>
    <source>
        <strain evidence="7">HannoverDv2000</strain>
    </source>
</reference>
<dbReference type="GO" id="GO:0045337">
    <property type="term" value="P:farnesyl diphosphate biosynthetic process"/>
    <property type="evidence" value="ECO:0007669"/>
    <property type="project" value="TreeGrafter"/>
</dbReference>
<dbReference type="GO" id="GO:0004337">
    <property type="term" value="F:(2E,6E)-farnesyl diphosphate synthase activity"/>
    <property type="evidence" value="ECO:0007669"/>
    <property type="project" value="TreeGrafter"/>
</dbReference>
<organism evidence="6 7">
    <name type="scientific">Dictyocaulus viviparus</name>
    <name type="common">Bovine lungworm</name>
    <dbReference type="NCBI Taxonomy" id="29172"/>
    <lineage>
        <taxon>Eukaryota</taxon>
        <taxon>Metazoa</taxon>
        <taxon>Ecdysozoa</taxon>
        <taxon>Nematoda</taxon>
        <taxon>Chromadorea</taxon>
        <taxon>Rhabditida</taxon>
        <taxon>Rhabditina</taxon>
        <taxon>Rhabditomorpha</taxon>
        <taxon>Strongyloidea</taxon>
        <taxon>Metastrongylidae</taxon>
        <taxon>Dictyocaulus</taxon>
    </lineage>
</organism>
<dbReference type="SUPFAM" id="SSF48576">
    <property type="entry name" value="Terpenoid synthases"/>
    <property type="match status" value="1"/>
</dbReference>
<dbReference type="PANTHER" id="PTHR11525">
    <property type="entry name" value="FARNESYL-PYROPHOSPHATE SYNTHETASE"/>
    <property type="match status" value="1"/>
</dbReference>
<dbReference type="InterPro" id="IPR008949">
    <property type="entry name" value="Isoprenoid_synthase_dom_sf"/>
</dbReference>
<evidence type="ECO:0000256" key="1">
    <source>
        <dbReference type="ARBA" id="ARBA00001946"/>
    </source>
</evidence>
<dbReference type="GO" id="GO:0046872">
    <property type="term" value="F:metal ion binding"/>
    <property type="evidence" value="ECO:0007669"/>
    <property type="project" value="UniProtKB-KW"/>
</dbReference>
<proteinExistence type="predicted"/>
<reference evidence="6 7" key="1">
    <citation type="submission" date="2013-11" db="EMBL/GenBank/DDBJ databases">
        <title>Draft genome of the bovine lungworm Dictyocaulus viviparus.</title>
        <authorList>
            <person name="Mitreva M."/>
        </authorList>
    </citation>
    <scope>NUCLEOTIDE SEQUENCE [LARGE SCALE GENOMIC DNA]</scope>
    <source>
        <strain evidence="6 7">HannoverDv2000</strain>
    </source>
</reference>
<dbReference type="GO" id="GO:0004161">
    <property type="term" value="F:dimethylallyltranstransferase activity"/>
    <property type="evidence" value="ECO:0007669"/>
    <property type="project" value="TreeGrafter"/>
</dbReference>
<accession>A0A0D8XM52</accession>
<keyword evidence="3" id="KW-0479">Metal-binding</keyword>
<protein>
    <recommendedName>
        <fullName evidence="8">Polyprenyl synthetase</fullName>
    </recommendedName>
</protein>
<dbReference type="PANTHER" id="PTHR11525:SF0">
    <property type="entry name" value="FARNESYL PYROPHOSPHATE SYNTHASE"/>
    <property type="match status" value="1"/>
</dbReference>
<dbReference type="Proteomes" id="UP000053766">
    <property type="component" value="Unassembled WGS sequence"/>
</dbReference>
<sequence>MDAFTWDRYEQLVEMKTSHYTFFQPMEMALLVSDRMDSHNVVRRVAYQIGFLFQSQDDFLDIFGDPQLTGKSGSDIQEGKCTWVSVRAAEKLRGKPEFNNFEAHYGKLDSESVETIRKLLQQVNIPGDFIDFEKKYSDKAHYGKVDSESVETIRKLLQQVNIPRDFIDFEKKYSDKVD</sequence>
<dbReference type="EMBL" id="KN716445">
    <property type="protein sequence ID" value="KJH44817.1"/>
    <property type="molecule type" value="Genomic_DNA"/>
</dbReference>
<dbReference type="GO" id="GO:0042811">
    <property type="term" value="P:pheromone biosynthetic process"/>
    <property type="evidence" value="ECO:0007669"/>
    <property type="project" value="UniProtKB-ARBA"/>
</dbReference>
<keyword evidence="7" id="KW-1185">Reference proteome</keyword>
<gene>
    <name evidence="6" type="ORF">DICVIV_09136</name>
</gene>
<dbReference type="Pfam" id="PF00348">
    <property type="entry name" value="polyprenyl_synt"/>
    <property type="match status" value="1"/>
</dbReference>
<dbReference type="OrthoDB" id="10257492at2759"/>
<dbReference type="InterPro" id="IPR039702">
    <property type="entry name" value="FPS1-like"/>
</dbReference>
<dbReference type="STRING" id="29172.A0A0D8XM52"/>
<comment type="cofactor">
    <cofactor evidence="1">
        <name>Mg(2+)</name>
        <dbReference type="ChEBI" id="CHEBI:18420"/>
    </cofactor>
</comment>
<keyword evidence="4" id="KW-0460">Magnesium</keyword>
<evidence type="ECO:0008006" key="8">
    <source>
        <dbReference type="Google" id="ProtNLM"/>
    </source>
</evidence>
<evidence type="ECO:0000256" key="5">
    <source>
        <dbReference type="ARBA" id="ARBA00033740"/>
    </source>
</evidence>
<dbReference type="AlphaFoldDB" id="A0A0D8XM52"/>
<name>A0A0D8XM52_DICVI</name>